<evidence type="ECO:0000313" key="1">
    <source>
        <dbReference type="EMBL" id="PHN02770.1"/>
    </source>
</evidence>
<proteinExistence type="predicted"/>
<sequence length="62" mass="7156">MGLKYCLRWLVGATILSTGDHPFVIKYFYQHSQNQLSIGYKMESDTEFSPFEDLIKILPVGE</sequence>
<keyword evidence="2" id="KW-1185">Reference proteome</keyword>
<accession>A0A2D0N2Y2</accession>
<gene>
    <name evidence="1" type="ORF">CRP01_30775</name>
</gene>
<comment type="caution">
    <text evidence="1">The sequence shown here is derived from an EMBL/GenBank/DDBJ whole genome shotgun (WGS) entry which is preliminary data.</text>
</comment>
<organism evidence="1 2">
    <name type="scientific">Flavilitoribacter nigricans (strain ATCC 23147 / DSM 23189 / NBRC 102662 / NCIMB 1420 / SS-2)</name>
    <name type="common">Lewinella nigricans</name>
    <dbReference type="NCBI Taxonomy" id="1122177"/>
    <lineage>
        <taxon>Bacteria</taxon>
        <taxon>Pseudomonadati</taxon>
        <taxon>Bacteroidota</taxon>
        <taxon>Saprospiria</taxon>
        <taxon>Saprospirales</taxon>
        <taxon>Lewinellaceae</taxon>
        <taxon>Flavilitoribacter</taxon>
    </lineage>
</organism>
<name>A0A2D0N2Y2_FLAN2</name>
<reference evidence="1 2" key="1">
    <citation type="submission" date="2017-10" db="EMBL/GenBank/DDBJ databases">
        <title>The draft genome sequence of Lewinella nigricans NBRC 102662.</title>
        <authorList>
            <person name="Wang K."/>
        </authorList>
    </citation>
    <scope>NUCLEOTIDE SEQUENCE [LARGE SCALE GENOMIC DNA]</scope>
    <source>
        <strain evidence="1 2">NBRC 102662</strain>
    </source>
</reference>
<dbReference type="AlphaFoldDB" id="A0A2D0N2Y2"/>
<dbReference type="Proteomes" id="UP000223913">
    <property type="component" value="Unassembled WGS sequence"/>
</dbReference>
<evidence type="ECO:0000313" key="2">
    <source>
        <dbReference type="Proteomes" id="UP000223913"/>
    </source>
</evidence>
<protein>
    <submittedName>
        <fullName evidence="1">Uncharacterized protein</fullName>
    </submittedName>
</protein>
<dbReference type="EMBL" id="PDUD01000037">
    <property type="protein sequence ID" value="PHN02770.1"/>
    <property type="molecule type" value="Genomic_DNA"/>
</dbReference>